<sequence length="78" mass="8589">MPDRTFFPWASVLRFGLGHLRLRPDAFWQLSLPELRALIGTTGMPPTATRQGLESLMALFPDAPGDPVTTAKDPVNAR</sequence>
<dbReference type="AlphaFoldDB" id="A0A286ICT9"/>
<organism evidence="1 2">
    <name type="scientific">Hoeflea halophila</name>
    <dbReference type="NCBI Taxonomy" id="714899"/>
    <lineage>
        <taxon>Bacteria</taxon>
        <taxon>Pseudomonadati</taxon>
        <taxon>Pseudomonadota</taxon>
        <taxon>Alphaproteobacteria</taxon>
        <taxon>Hyphomicrobiales</taxon>
        <taxon>Rhizobiaceae</taxon>
        <taxon>Hoeflea</taxon>
    </lineage>
</organism>
<dbReference type="RefSeq" id="WP_097107962.1">
    <property type="nucleotide sequence ID" value="NZ_OCPC01000003.1"/>
</dbReference>
<keyword evidence="2" id="KW-1185">Reference proteome</keyword>
<evidence type="ECO:0000313" key="1">
    <source>
        <dbReference type="EMBL" id="SOE17466.1"/>
    </source>
</evidence>
<dbReference type="Pfam" id="PF09550">
    <property type="entry name" value="Phage_TAC_6"/>
    <property type="match status" value="1"/>
</dbReference>
<evidence type="ECO:0000313" key="2">
    <source>
        <dbReference type="Proteomes" id="UP000219465"/>
    </source>
</evidence>
<dbReference type="NCBIfam" id="TIGR02216">
    <property type="entry name" value="phage_TIGR02216"/>
    <property type="match status" value="1"/>
</dbReference>
<dbReference type="InterPro" id="IPR011739">
    <property type="entry name" value="GTA_rcc01693"/>
</dbReference>
<dbReference type="EMBL" id="OCPC01000003">
    <property type="protein sequence ID" value="SOE17466.1"/>
    <property type="molecule type" value="Genomic_DNA"/>
</dbReference>
<gene>
    <name evidence="1" type="ORF">SAMN05877838_2365</name>
</gene>
<accession>A0A286ICT9</accession>
<protein>
    <submittedName>
        <fullName evidence="1">Uncharacterized phage protein (TIGR02216 family)</fullName>
    </submittedName>
</protein>
<dbReference type="Proteomes" id="UP000219465">
    <property type="component" value="Unassembled WGS sequence"/>
</dbReference>
<reference evidence="2" key="1">
    <citation type="submission" date="2017-08" db="EMBL/GenBank/DDBJ databases">
        <authorList>
            <person name="Varghese N."/>
            <person name="Submissions S."/>
        </authorList>
    </citation>
    <scope>NUCLEOTIDE SEQUENCE [LARGE SCALE GENOMIC DNA]</scope>
    <source>
        <strain evidence="2">KCTC 23107</strain>
    </source>
</reference>
<dbReference type="InterPro" id="IPR019056">
    <property type="entry name" value="Phage_TAC_6"/>
</dbReference>
<name>A0A286ICT9_9HYPH</name>
<proteinExistence type="predicted"/>
<dbReference type="OrthoDB" id="7582980at2"/>